<evidence type="ECO:0000313" key="1">
    <source>
        <dbReference type="EMBL" id="MDT8760993.1"/>
    </source>
</evidence>
<reference evidence="1" key="1">
    <citation type="submission" date="2022-04" db="EMBL/GenBank/DDBJ databases">
        <title>Tomato heritable bacteria conferring resistance against bacterial wilt.</title>
        <authorList>
            <person name="Yin J."/>
        </authorList>
    </citation>
    <scope>NUCLEOTIDE SEQUENCE</scope>
    <source>
        <strain evidence="1">Cra20</strain>
    </source>
</reference>
<dbReference type="EMBL" id="JALMLT010000006">
    <property type="protein sequence ID" value="MDT8760993.1"/>
    <property type="molecule type" value="Genomic_DNA"/>
</dbReference>
<organism evidence="1">
    <name type="scientific">Sphingomonas psychrotolerans</name>
    <dbReference type="NCBI Taxonomy" id="1327635"/>
    <lineage>
        <taxon>Bacteria</taxon>
        <taxon>Pseudomonadati</taxon>
        <taxon>Pseudomonadota</taxon>
        <taxon>Alphaproteobacteria</taxon>
        <taxon>Sphingomonadales</taxon>
        <taxon>Sphingomonadaceae</taxon>
        <taxon>Sphingomonas</taxon>
    </lineage>
</organism>
<name>A0ABU3N904_9SPHN</name>
<proteinExistence type="predicted"/>
<protein>
    <submittedName>
        <fullName evidence="1">Uncharacterized protein</fullName>
    </submittedName>
</protein>
<gene>
    <name evidence="1" type="ORF">MZO42_20025</name>
</gene>
<accession>A0ABU3N904</accession>
<comment type="caution">
    <text evidence="1">The sequence shown here is derived from an EMBL/GenBank/DDBJ whole genome shotgun (WGS) entry which is preliminary data.</text>
</comment>
<sequence>MIVAGDMLFDLFGPANAMTSEWTQRQANTLLKQIWEIDPSYPRARAGQFPETLQGQINFLNGLRMDRAAALYRVRGETGPLQVETLRFLQAASTEHTMWASRP</sequence>